<name>A0A0F9CY72_9ZZZZ</name>
<dbReference type="InterPro" id="IPR029016">
    <property type="entry name" value="GAF-like_dom_sf"/>
</dbReference>
<dbReference type="SUPFAM" id="SSF109604">
    <property type="entry name" value="HD-domain/PDEase-like"/>
    <property type="match status" value="1"/>
</dbReference>
<evidence type="ECO:0000259" key="1">
    <source>
        <dbReference type="PROSITE" id="PS51831"/>
    </source>
</evidence>
<dbReference type="SUPFAM" id="SSF55781">
    <property type="entry name" value="GAF domain-like"/>
    <property type="match status" value="1"/>
</dbReference>
<gene>
    <name evidence="3" type="ORF">LCGC14_2554100</name>
</gene>
<dbReference type="SMART" id="SM00065">
    <property type="entry name" value="GAF"/>
    <property type="match status" value="1"/>
</dbReference>
<dbReference type="InterPro" id="IPR003018">
    <property type="entry name" value="GAF"/>
</dbReference>
<proteinExistence type="predicted"/>
<dbReference type="PANTHER" id="PTHR45228">
    <property type="entry name" value="CYCLIC DI-GMP PHOSPHODIESTERASE TM_0186-RELATED"/>
    <property type="match status" value="1"/>
</dbReference>
<organism evidence="3">
    <name type="scientific">marine sediment metagenome</name>
    <dbReference type="NCBI Taxonomy" id="412755"/>
    <lineage>
        <taxon>unclassified sequences</taxon>
        <taxon>metagenomes</taxon>
        <taxon>ecological metagenomes</taxon>
    </lineage>
</organism>
<dbReference type="CDD" id="cd00077">
    <property type="entry name" value="HDc"/>
    <property type="match status" value="1"/>
</dbReference>
<protein>
    <submittedName>
        <fullName evidence="3">Uncharacterized protein</fullName>
    </submittedName>
</protein>
<dbReference type="InterPro" id="IPR003607">
    <property type="entry name" value="HD/PDEase_dom"/>
</dbReference>
<sequence>FLAVTLNQWANIKTQRDELDNTVEHLLDVQAHNDIRQQELETLSVIHSTIMAGNNETEVLREITHRVAELTGAKLCSLVVSDPANGERPYAAHGFEKEDFLRLFPNGAPHGEGVSGWAILHRRIATSSNVLEDPRYDSLRVFAQAMGYRSAAAAPLEFDEGVTAALVICYERERQFAPDELTRLERLARQTELAIRSVRQRESLARFAFDTALALTEAIESRDPYTGGHCHRVAEHASHIATKLALPQREIEIVRMGAALHDVGKIVVPDAILKKPDKLTPDEFAIVKQHCYSGGQICKRVPFLTDVYPIVYHHHERWDGQGYPDGLRGESTPQAARIVAVADAYDAMTTDRPYRQTLPREAAIEILKDGAGSQWDPTVVRVFLEIIQVPDAEPQAERTPEPAA</sequence>
<dbReference type="PROSITE" id="PS51831">
    <property type="entry name" value="HD"/>
    <property type="match status" value="1"/>
</dbReference>
<dbReference type="Gene3D" id="3.30.450.40">
    <property type="match status" value="1"/>
</dbReference>
<evidence type="ECO:0000313" key="3">
    <source>
        <dbReference type="EMBL" id="KKL10611.1"/>
    </source>
</evidence>
<dbReference type="InterPro" id="IPR006674">
    <property type="entry name" value="HD_domain"/>
</dbReference>
<feature type="domain" description="HD" evidence="1">
    <location>
        <begin position="226"/>
        <end position="348"/>
    </location>
</feature>
<dbReference type="Pfam" id="PF13185">
    <property type="entry name" value="GAF_2"/>
    <property type="match status" value="1"/>
</dbReference>
<dbReference type="PROSITE" id="PS51832">
    <property type="entry name" value="HD_GYP"/>
    <property type="match status" value="1"/>
</dbReference>
<feature type="domain" description="HD-GYP" evidence="2">
    <location>
        <begin position="204"/>
        <end position="399"/>
    </location>
</feature>
<dbReference type="EMBL" id="LAZR01041992">
    <property type="protein sequence ID" value="KKL10611.1"/>
    <property type="molecule type" value="Genomic_DNA"/>
</dbReference>
<dbReference type="PANTHER" id="PTHR45228:SF4">
    <property type="entry name" value="LIPOPROTEIN"/>
    <property type="match status" value="1"/>
</dbReference>
<reference evidence="3" key="1">
    <citation type="journal article" date="2015" name="Nature">
        <title>Complex archaea that bridge the gap between prokaryotes and eukaryotes.</title>
        <authorList>
            <person name="Spang A."/>
            <person name="Saw J.H."/>
            <person name="Jorgensen S.L."/>
            <person name="Zaremba-Niedzwiedzka K."/>
            <person name="Martijn J."/>
            <person name="Lind A.E."/>
            <person name="van Eijk R."/>
            <person name="Schleper C."/>
            <person name="Guy L."/>
            <person name="Ettema T.J."/>
        </authorList>
    </citation>
    <scope>NUCLEOTIDE SEQUENCE</scope>
</reference>
<evidence type="ECO:0000259" key="2">
    <source>
        <dbReference type="PROSITE" id="PS51832"/>
    </source>
</evidence>
<accession>A0A0F9CY72</accession>
<dbReference type="InterPro" id="IPR052020">
    <property type="entry name" value="Cyclic_di-GMP/3'3'-cGAMP_PDE"/>
</dbReference>
<dbReference type="InterPro" id="IPR037522">
    <property type="entry name" value="HD_GYP_dom"/>
</dbReference>
<feature type="non-terminal residue" evidence="3">
    <location>
        <position position="1"/>
    </location>
</feature>
<dbReference type="AlphaFoldDB" id="A0A0F9CY72"/>
<dbReference type="Pfam" id="PF13487">
    <property type="entry name" value="HD_5"/>
    <property type="match status" value="1"/>
</dbReference>
<dbReference type="Gene3D" id="1.10.3210.10">
    <property type="entry name" value="Hypothetical protein af1432"/>
    <property type="match status" value="1"/>
</dbReference>
<dbReference type="SMART" id="SM00471">
    <property type="entry name" value="HDc"/>
    <property type="match status" value="1"/>
</dbReference>
<comment type="caution">
    <text evidence="3">The sequence shown here is derived from an EMBL/GenBank/DDBJ whole genome shotgun (WGS) entry which is preliminary data.</text>
</comment>